<feature type="transmembrane region" description="Helical" evidence="7">
    <location>
        <begin position="81"/>
        <end position="99"/>
    </location>
</feature>
<feature type="transmembrane region" description="Helical" evidence="7">
    <location>
        <begin position="23"/>
        <end position="48"/>
    </location>
</feature>
<dbReference type="PANTHER" id="PTHR30151">
    <property type="entry name" value="ALKANE SULFONATE ABC TRANSPORTER-RELATED, MEMBRANE SUBUNIT"/>
    <property type="match status" value="1"/>
</dbReference>
<dbReference type="CDD" id="cd06261">
    <property type="entry name" value="TM_PBP2"/>
    <property type="match status" value="1"/>
</dbReference>
<proteinExistence type="inferred from homology"/>
<comment type="similarity">
    <text evidence="7">Belongs to the binding-protein-dependent transport system permease family.</text>
</comment>
<name>A0A917G2L7_9BACL</name>
<dbReference type="Proteomes" id="UP000644756">
    <property type="component" value="Unassembled WGS sequence"/>
</dbReference>
<dbReference type="Gene3D" id="1.10.3720.10">
    <property type="entry name" value="MetI-like"/>
    <property type="match status" value="1"/>
</dbReference>
<feature type="domain" description="ABC transmembrane type-1" evidence="8">
    <location>
        <begin position="72"/>
        <end position="253"/>
    </location>
</feature>
<feature type="transmembrane region" description="Helical" evidence="7">
    <location>
        <begin position="235"/>
        <end position="257"/>
    </location>
</feature>
<feature type="transmembrane region" description="Helical" evidence="7">
    <location>
        <begin position="206"/>
        <end position="223"/>
    </location>
</feature>
<feature type="transmembrane region" description="Helical" evidence="7">
    <location>
        <begin position="135"/>
        <end position="154"/>
    </location>
</feature>
<keyword evidence="6 7" id="KW-0472">Membrane</keyword>
<dbReference type="InterPro" id="IPR035906">
    <property type="entry name" value="MetI-like_sf"/>
</dbReference>
<feature type="transmembrane region" description="Helical" evidence="7">
    <location>
        <begin position="106"/>
        <end position="129"/>
    </location>
</feature>
<dbReference type="PROSITE" id="PS50928">
    <property type="entry name" value="ABC_TM1"/>
    <property type="match status" value="1"/>
</dbReference>
<accession>A0A917G2L7</accession>
<organism evidence="9 10">
    <name type="scientific">Paenibacillus abyssi</name>
    <dbReference type="NCBI Taxonomy" id="1340531"/>
    <lineage>
        <taxon>Bacteria</taxon>
        <taxon>Bacillati</taxon>
        <taxon>Bacillota</taxon>
        <taxon>Bacilli</taxon>
        <taxon>Bacillales</taxon>
        <taxon>Paenibacillaceae</taxon>
        <taxon>Paenibacillus</taxon>
    </lineage>
</organism>
<evidence type="ECO:0000256" key="3">
    <source>
        <dbReference type="ARBA" id="ARBA00022475"/>
    </source>
</evidence>
<reference evidence="9" key="1">
    <citation type="journal article" date="2014" name="Int. J. Syst. Evol. Microbiol.">
        <title>Complete genome sequence of Corynebacterium casei LMG S-19264T (=DSM 44701T), isolated from a smear-ripened cheese.</title>
        <authorList>
            <consortium name="US DOE Joint Genome Institute (JGI-PGF)"/>
            <person name="Walter F."/>
            <person name="Albersmeier A."/>
            <person name="Kalinowski J."/>
            <person name="Ruckert C."/>
        </authorList>
    </citation>
    <scope>NUCLEOTIDE SEQUENCE</scope>
    <source>
        <strain evidence="9">CGMCC 1.12987</strain>
    </source>
</reference>
<evidence type="ECO:0000256" key="6">
    <source>
        <dbReference type="ARBA" id="ARBA00023136"/>
    </source>
</evidence>
<dbReference type="GO" id="GO:0055085">
    <property type="term" value="P:transmembrane transport"/>
    <property type="evidence" value="ECO:0007669"/>
    <property type="project" value="InterPro"/>
</dbReference>
<keyword evidence="2 7" id="KW-0813">Transport</keyword>
<dbReference type="InterPro" id="IPR000515">
    <property type="entry name" value="MetI-like"/>
</dbReference>
<dbReference type="EMBL" id="BMGR01000015">
    <property type="protein sequence ID" value="GGG19346.1"/>
    <property type="molecule type" value="Genomic_DNA"/>
</dbReference>
<evidence type="ECO:0000313" key="9">
    <source>
        <dbReference type="EMBL" id="GGG19346.1"/>
    </source>
</evidence>
<dbReference type="GO" id="GO:0005886">
    <property type="term" value="C:plasma membrane"/>
    <property type="evidence" value="ECO:0007669"/>
    <property type="project" value="UniProtKB-SubCell"/>
</dbReference>
<evidence type="ECO:0000313" key="10">
    <source>
        <dbReference type="Proteomes" id="UP000644756"/>
    </source>
</evidence>
<gene>
    <name evidence="9" type="ORF">GCM10010916_40220</name>
</gene>
<keyword evidence="10" id="KW-1185">Reference proteome</keyword>
<evidence type="ECO:0000256" key="5">
    <source>
        <dbReference type="ARBA" id="ARBA00022989"/>
    </source>
</evidence>
<comment type="caution">
    <text evidence="9">The sequence shown here is derived from an EMBL/GenBank/DDBJ whole genome shotgun (WGS) entry which is preliminary data.</text>
</comment>
<keyword evidence="3" id="KW-1003">Cell membrane</keyword>
<evidence type="ECO:0000256" key="7">
    <source>
        <dbReference type="RuleBase" id="RU363032"/>
    </source>
</evidence>
<evidence type="ECO:0000256" key="4">
    <source>
        <dbReference type="ARBA" id="ARBA00022692"/>
    </source>
</evidence>
<reference evidence="9" key="2">
    <citation type="submission" date="2020-09" db="EMBL/GenBank/DDBJ databases">
        <authorList>
            <person name="Sun Q."/>
            <person name="Zhou Y."/>
        </authorList>
    </citation>
    <scope>NUCLEOTIDE SEQUENCE</scope>
    <source>
        <strain evidence="9">CGMCC 1.12987</strain>
    </source>
</reference>
<dbReference type="Pfam" id="PF00528">
    <property type="entry name" value="BPD_transp_1"/>
    <property type="match status" value="1"/>
</dbReference>
<dbReference type="PANTHER" id="PTHR30151:SF40">
    <property type="entry name" value="TRANSPORT SYSTEM INTEGRAL MEMBRANE PROTEIN"/>
    <property type="match status" value="1"/>
</dbReference>
<evidence type="ECO:0000256" key="2">
    <source>
        <dbReference type="ARBA" id="ARBA00022448"/>
    </source>
</evidence>
<evidence type="ECO:0000259" key="8">
    <source>
        <dbReference type="PROSITE" id="PS50928"/>
    </source>
</evidence>
<evidence type="ECO:0000256" key="1">
    <source>
        <dbReference type="ARBA" id="ARBA00004651"/>
    </source>
</evidence>
<dbReference type="AlphaFoldDB" id="A0A917G2L7"/>
<dbReference type="RefSeq" id="WP_229725495.1">
    <property type="nucleotide sequence ID" value="NZ_BMGR01000015.1"/>
</dbReference>
<comment type="subcellular location">
    <subcellularLocation>
        <location evidence="1 7">Cell membrane</location>
        <topology evidence="1 7">Multi-pass membrane protein</topology>
    </subcellularLocation>
</comment>
<keyword evidence="5 7" id="KW-1133">Transmembrane helix</keyword>
<dbReference type="SUPFAM" id="SSF161098">
    <property type="entry name" value="MetI-like"/>
    <property type="match status" value="1"/>
</dbReference>
<keyword evidence="4 7" id="KW-0812">Transmembrane</keyword>
<sequence>MSQPAPTSSAQMKPKSKPLWRKVLPFLSAVGSLLAIWQITAFFLPAYLMPDVPAVFKRLFNSLSNDDFMNGIAKSLYRLGWGYPLACLFGAALGLLAGISRAFAVYLRSLISILQAIPPITWVPLFSILLGFGDATIITVIVIASFFPMALSVLNSTEGVNKTHLELARVMGANRFQLLTKVFGPESLPAFVTGAQVAFGNAWRSLIAAEMVAGVTIGLGYYSRWRGEVADMEGVLMSILVIGTIACFLDLVVLEWLKRRLLRYRYVKTGGAE</sequence>
<protein>
    <submittedName>
        <fullName evidence="9">ABC transporter permease</fullName>
    </submittedName>
</protein>